<keyword evidence="3" id="KW-1185">Reference proteome</keyword>
<dbReference type="KEGG" id="msv:Mesil_1310"/>
<protein>
    <submittedName>
        <fullName evidence="2">Cyclase/dehydrase</fullName>
    </submittedName>
</protein>
<organism evidence="2 3">
    <name type="scientific">Allomeiothermus silvanus (strain ATCC 700542 / DSM 9946 / NBRC 106475 / NCIMB 13440 / VI-R2)</name>
    <name type="common">Thermus silvanus</name>
    <dbReference type="NCBI Taxonomy" id="526227"/>
    <lineage>
        <taxon>Bacteria</taxon>
        <taxon>Thermotogati</taxon>
        <taxon>Deinococcota</taxon>
        <taxon>Deinococci</taxon>
        <taxon>Thermales</taxon>
        <taxon>Thermaceae</taxon>
        <taxon>Allomeiothermus</taxon>
    </lineage>
</organism>
<dbReference type="InterPro" id="IPR023393">
    <property type="entry name" value="START-like_dom_sf"/>
</dbReference>
<gene>
    <name evidence="2" type="ordered locus">Mesil_1310</name>
</gene>
<dbReference type="PANTHER" id="PTHR33824">
    <property type="entry name" value="POLYKETIDE CYCLASE/DEHYDRASE AND LIPID TRANSPORT SUPERFAMILY PROTEIN"/>
    <property type="match status" value="1"/>
</dbReference>
<reference evidence="2 3" key="1">
    <citation type="journal article" date="2010" name="Stand. Genomic Sci.">
        <title>Complete genome sequence of Meiothermus silvanus type strain (VI-R2).</title>
        <authorList>
            <person name="Sikorski J."/>
            <person name="Tindall B.J."/>
            <person name="Lowry S."/>
            <person name="Lucas S."/>
            <person name="Nolan M."/>
            <person name="Copeland A."/>
            <person name="Glavina Del Rio T."/>
            <person name="Tice H."/>
            <person name="Cheng J.F."/>
            <person name="Han C."/>
            <person name="Pitluck S."/>
            <person name="Liolios K."/>
            <person name="Ivanova N."/>
            <person name="Mavromatis K."/>
            <person name="Mikhailova N."/>
            <person name="Pati A."/>
            <person name="Goodwin L."/>
            <person name="Chen A."/>
            <person name="Palaniappan K."/>
            <person name="Land M."/>
            <person name="Hauser L."/>
            <person name="Chang Y.J."/>
            <person name="Jeffries C.D."/>
            <person name="Rohde M."/>
            <person name="Goker M."/>
            <person name="Woyke T."/>
            <person name="Bristow J."/>
            <person name="Eisen J.A."/>
            <person name="Markowitz V."/>
            <person name="Hugenholtz P."/>
            <person name="Kyrpides N.C."/>
            <person name="Klenk H.P."/>
            <person name="Lapidus A."/>
        </authorList>
    </citation>
    <scope>NUCLEOTIDE SEQUENCE [LARGE SCALE GENOMIC DNA]</scope>
    <source>
        <strain evidence="3">ATCC 700542 / DSM 9946 / VI-R2</strain>
    </source>
</reference>
<evidence type="ECO:0000256" key="1">
    <source>
        <dbReference type="SAM" id="MobiDB-lite"/>
    </source>
</evidence>
<evidence type="ECO:0000313" key="3">
    <source>
        <dbReference type="Proteomes" id="UP000001916"/>
    </source>
</evidence>
<dbReference type="InterPro" id="IPR047137">
    <property type="entry name" value="ORF3"/>
</dbReference>
<dbReference type="SUPFAM" id="SSF55961">
    <property type="entry name" value="Bet v1-like"/>
    <property type="match status" value="1"/>
</dbReference>
<dbReference type="HOGENOM" id="CLU_1413696_0_0_0"/>
<dbReference type="PANTHER" id="PTHR33824:SF7">
    <property type="entry name" value="POLYKETIDE CYCLASE_DEHYDRASE AND LIPID TRANSPORT SUPERFAMILY PROTEIN"/>
    <property type="match status" value="1"/>
</dbReference>
<proteinExistence type="predicted"/>
<evidence type="ECO:0000313" key="2">
    <source>
        <dbReference type="EMBL" id="ADH63204.1"/>
    </source>
</evidence>
<dbReference type="OrthoDB" id="9798838at2"/>
<feature type="region of interest" description="Disordered" evidence="1">
    <location>
        <begin position="142"/>
        <end position="192"/>
    </location>
</feature>
<sequence>MYKAEASIRVPADQQQVWEYISKYENFDQFMSHVEEVEMEDSRISAWRLRGPLGIPVTWKAVTTVMNPARELAWQSVEGSIKTQGHIRVEPEGDQTRIEVCVEYVPPGGAVGEAFASLFKNPQKMLEHDLENLREIIASWPAHEPARPGPAVDSVADSSETDELAPPTTSSTPNPLESELVKKKTAEGYPDP</sequence>
<dbReference type="Proteomes" id="UP000001916">
    <property type="component" value="Chromosome"/>
</dbReference>
<accession>D7BEG1</accession>
<dbReference type="EMBL" id="CP002042">
    <property type="protein sequence ID" value="ADH63204.1"/>
    <property type="molecule type" value="Genomic_DNA"/>
</dbReference>
<dbReference type="Pfam" id="PF10604">
    <property type="entry name" value="Polyketide_cyc2"/>
    <property type="match status" value="1"/>
</dbReference>
<dbReference type="RefSeq" id="WP_013157774.1">
    <property type="nucleotide sequence ID" value="NC_014212.1"/>
</dbReference>
<dbReference type="CDD" id="cd07817">
    <property type="entry name" value="SRPBCC_8"/>
    <property type="match status" value="1"/>
</dbReference>
<dbReference type="Gene3D" id="3.30.530.20">
    <property type="match status" value="1"/>
</dbReference>
<dbReference type="InterPro" id="IPR019587">
    <property type="entry name" value="Polyketide_cyclase/dehydratase"/>
</dbReference>
<dbReference type="AlphaFoldDB" id="D7BEG1"/>
<dbReference type="eggNOG" id="COG5637">
    <property type="taxonomic scope" value="Bacteria"/>
</dbReference>
<dbReference type="STRING" id="526227.Mesil_1310"/>
<name>D7BEG1_ALLS1</name>